<gene>
    <name evidence="1" type="ORF">VZ95_03700</name>
</gene>
<reference evidence="1 2" key="1">
    <citation type="submission" date="2015-03" db="EMBL/GenBank/DDBJ databases">
        <title>Draft genome sequence of Elstera litoralis.</title>
        <authorList>
            <person name="Rahalkar M.C."/>
            <person name="Dhakephalkar P.K."/>
            <person name="Pore S.D."/>
            <person name="Arora P."/>
            <person name="Kapse N.G."/>
            <person name="Pandit P.S."/>
        </authorList>
    </citation>
    <scope>NUCLEOTIDE SEQUENCE [LARGE SCALE GENOMIC DNA]</scope>
    <source>
        <strain evidence="1 2">Dia-1</strain>
    </source>
</reference>
<organism evidence="1 2">
    <name type="scientific">Elstera litoralis</name>
    <dbReference type="NCBI Taxonomy" id="552518"/>
    <lineage>
        <taxon>Bacteria</taxon>
        <taxon>Pseudomonadati</taxon>
        <taxon>Pseudomonadota</taxon>
        <taxon>Alphaproteobacteria</taxon>
        <taxon>Rhodospirillales</taxon>
        <taxon>Rhodospirillaceae</taxon>
        <taxon>Elstera</taxon>
    </lineage>
</organism>
<comment type="caution">
    <text evidence="1">The sequence shown here is derived from an EMBL/GenBank/DDBJ whole genome shotgun (WGS) entry which is preliminary data.</text>
</comment>
<evidence type="ECO:0000313" key="2">
    <source>
        <dbReference type="Proteomes" id="UP000033774"/>
    </source>
</evidence>
<accession>A0A0F3IVP9</accession>
<name>A0A0F3IVP9_9PROT</name>
<proteinExistence type="predicted"/>
<protein>
    <submittedName>
        <fullName evidence="1">Uncharacterized protein</fullName>
    </submittedName>
</protein>
<dbReference type="AlphaFoldDB" id="A0A0F3IVP9"/>
<keyword evidence="2" id="KW-1185">Reference proteome</keyword>
<sequence length="62" mass="6942">MLFNGKDAAPWLKIIPRPARRCHRVITEALEGFYKGSGIFPRLCFAPLPGRILGNFNQICIG</sequence>
<dbReference type="EMBL" id="LAJY01000070">
    <property type="protein sequence ID" value="KJV10613.1"/>
    <property type="molecule type" value="Genomic_DNA"/>
</dbReference>
<dbReference type="Proteomes" id="UP000033774">
    <property type="component" value="Unassembled WGS sequence"/>
</dbReference>
<evidence type="ECO:0000313" key="1">
    <source>
        <dbReference type="EMBL" id="KJV10613.1"/>
    </source>
</evidence>